<accession>A0A2A5CB39</accession>
<dbReference type="AlphaFoldDB" id="A0A2A5CB39"/>
<keyword evidence="1" id="KW-0812">Transmembrane</keyword>
<dbReference type="Proteomes" id="UP000228987">
    <property type="component" value="Unassembled WGS sequence"/>
</dbReference>
<proteinExistence type="predicted"/>
<feature type="transmembrane region" description="Helical" evidence="1">
    <location>
        <begin position="20"/>
        <end position="41"/>
    </location>
</feature>
<dbReference type="EMBL" id="NVWI01000008">
    <property type="protein sequence ID" value="PCJ40650.1"/>
    <property type="molecule type" value="Genomic_DNA"/>
</dbReference>
<evidence type="ECO:0008006" key="4">
    <source>
        <dbReference type="Google" id="ProtNLM"/>
    </source>
</evidence>
<keyword evidence="1" id="KW-0472">Membrane</keyword>
<evidence type="ECO:0000313" key="2">
    <source>
        <dbReference type="EMBL" id="PCJ40650.1"/>
    </source>
</evidence>
<feature type="transmembrane region" description="Helical" evidence="1">
    <location>
        <begin position="131"/>
        <end position="154"/>
    </location>
</feature>
<protein>
    <recommendedName>
        <fullName evidence="4">DUF2214 domain-containing protein</fullName>
    </recommendedName>
</protein>
<name>A0A2A5CB39_9GAMM</name>
<evidence type="ECO:0000256" key="1">
    <source>
        <dbReference type="SAM" id="Phobius"/>
    </source>
</evidence>
<feature type="transmembrane region" description="Helical" evidence="1">
    <location>
        <begin position="90"/>
        <end position="110"/>
    </location>
</feature>
<gene>
    <name evidence="2" type="ORF">COA71_10425</name>
</gene>
<comment type="caution">
    <text evidence="2">The sequence shown here is derived from an EMBL/GenBank/DDBJ whole genome shotgun (WGS) entry which is preliminary data.</text>
</comment>
<organism evidence="2 3">
    <name type="scientific">SAR86 cluster bacterium</name>
    <dbReference type="NCBI Taxonomy" id="2030880"/>
    <lineage>
        <taxon>Bacteria</taxon>
        <taxon>Pseudomonadati</taxon>
        <taxon>Pseudomonadota</taxon>
        <taxon>Gammaproteobacteria</taxon>
        <taxon>SAR86 cluster</taxon>
    </lineage>
</organism>
<reference evidence="3" key="1">
    <citation type="submission" date="2017-08" db="EMBL/GenBank/DDBJ databases">
        <title>A dynamic microbial community with high functional redundancy inhabits the cold, oxic subseafloor aquifer.</title>
        <authorList>
            <person name="Tully B.J."/>
            <person name="Wheat C.G."/>
            <person name="Glazer B.T."/>
            <person name="Huber J.A."/>
        </authorList>
    </citation>
    <scope>NUCLEOTIDE SEQUENCE [LARGE SCALE GENOMIC DNA]</scope>
</reference>
<keyword evidence="1" id="KW-1133">Transmembrane helix</keyword>
<feature type="transmembrane region" description="Helical" evidence="1">
    <location>
        <begin position="62"/>
        <end position="84"/>
    </location>
</feature>
<sequence length="163" mass="18067">MAWLEATSLSVWVRESIAGFPVTISFHALGMAFLVGIHFVLDLRILGFAPKLPVHLITRFYPLMWVSFAVALISGLMLLLAYPAKGLTNVVFYSKMLLIAAAFVVGRILTKDILTINVAGQEAEITARHKMLALLSIGLWMSIIVAGRFLAYTYTILLTTDFY</sequence>
<evidence type="ECO:0000313" key="3">
    <source>
        <dbReference type="Proteomes" id="UP000228987"/>
    </source>
</evidence>